<dbReference type="GO" id="GO:0005886">
    <property type="term" value="C:plasma membrane"/>
    <property type="evidence" value="ECO:0007669"/>
    <property type="project" value="UniProtKB-SubCell"/>
</dbReference>
<evidence type="ECO:0000256" key="2">
    <source>
        <dbReference type="ARBA" id="ARBA00022448"/>
    </source>
</evidence>
<dbReference type="InterPro" id="IPR020846">
    <property type="entry name" value="MFS_dom"/>
</dbReference>
<dbReference type="GO" id="GO:0022857">
    <property type="term" value="F:transmembrane transporter activity"/>
    <property type="evidence" value="ECO:0007669"/>
    <property type="project" value="InterPro"/>
</dbReference>
<gene>
    <name evidence="10" type="ORF">Raf01_67960</name>
</gene>
<dbReference type="Proteomes" id="UP000642748">
    <property type="component" value="Unassembled WGS sequence"/>
</dbReference>
<evidence type="ECO:0000256" key="7">
    <source>
        <dbReference type="SAM" id="MobiDB-lite"/>
    </source>
</evidence>
<feature type="region of interest" description="Disordered" evidence="7">
    <location>
        <begin position="389"/>
        <end position="411"/>
    </location>
</feature>
<keyword evidence="2" id="KW-0813">Transport</keyword>
<feature type="domain" description="Major facilitator superfamily (MFS) profile" evidence="9">
    <location>
        <begin position="207"/>
        <end position="411"/>
    </location>
</feature>
<evidence type="ECO:0000259" key="9">
    <source>
        <dbReference type="PROSITE" id="PS50850"/>
    </source>
</evidence>
<dbReference type="Pfam" id="PF05977">
    <property type="entry name" value="MFS_3"/>
    <property type="match status" value="1"/>
</dbReference>
<feature type="transmembrane region" description="Helical" evidence="8">
    <location>
        <begin position="148"/>
        <end position="173"/>
    </location>
</feature>
<evidence type="ECO:0000256" key="6">
    <source>
        <dbReference type="ARBA" id="ARBA00023136"/>
    </source>
</evidence>
<dbReference type="PANTHER" id="PTHR23513">
    <property type="entry name" value="INTEGRAL MEMBRANE EFFLUX PROTEIN-RELATED"/>
    <property type="match status" value="1"/>
</dbReference>
<name>A0A8J3VU30_9ACTN</name>
<feature type="transmembrane region" description="Helical" evidence="8">
    <location>
        <begin position="336"/>
        <end position="356"/>
    </location>
</feature>
<sequence length="411" mass="41915">MWWAAAADSVGDGAFAAAVPLLAVTVTRDPRLVSVVSAATYLPWLLLSLPAGALVDRRDRVRLMWGSQAVQAVIVGLLAALVAVRHLTIPGLAVIAFGLGVCEVVFGNASQAVLPDIVAPSLVHRANAHQYTATVAGETFVGPPLGSMLFAVAVALPFGVDAGSFVLSAVLLAKLPVRRSGSAAGHPPFRTAIVNALRWLAGHRLLRTLAVLLGVNTFCFQLGTVTLVLLATSTLHLSQRGYGWLLAAGAVGSVLGGLVNARIVARIGSLPALLVALAANVAVFLGIGFSPNATVLGALLAAGGFATTIWSVVTVSLRQRLVPAELLGRVNSAYRMVGWGLIPLGALAGGLTAHVFGLRAAYPIAGAVRGIALLAALPALLAAMRAVGDSPGAPQGASRDAPQDGDASRSR</sequence>
<keyword evidence="6 8" id="KW-0472">Membrane</keyword>
<evidence type="ECO:0000256" key="1">
    <source>
        <dbReference type="ARBA" id="ARBA00004651"/>
    </source>
</evidence>
<evidence type="ECO:0000256" key="3">
    <source>
        <dbReference type="ARBA" id="ARBA00022475"/>
    </source>
</evidence>
<reference evidence="10" key="1">
    <citation type="submission" date="2021-01" db="EMBL/GenBank/DDBJ databases">
        <title>Whole genome shotgun sequence of Rugosimonospora africana NBRC 104875.</title>
        <authorList>
            <person name="Komaki H."/>
            <person name="Tamura T."/>
        </authorList>
    </citation>
    <scope>NUCLEOTIDE SEQUENCE</scope>
    <source>
        <strain evidence="10">NBRC 104875</strain>
    </source>
</reference>
<feature type="transmembrane region" description="Helical" evidence="8">
    <location>
        <begin position="362"/>
        <end position="383"/>
    </location>
</feature>
<feature type="transmembrane region" description="Helical" evidence="8">
    <location>
        <begin position="242"/>
        <end position="263"/>
    </location>
</feature>
<dbReference type="AlphaFoldDB" id="A0A8J3VU30"/>
<dbReference type="CDD" id="cd06173">
    <property type="entry name" value="MFS_MefA_like"/>
    <property type="match status" value="1"/>
</dbReference>
<evidence type="ECO:0000313" key="10">
    <source>
        <dbReference type="EMBL" id="GIH18624.1"/>
    </source>
</evidence>
<dbReference type="SUPFAM" id="SSF103473">
    <property type="entry name" value="MFS general substrate transporter"/>
    <property type="match status" value="1"/>
</dbReference>
<feature type="transmembrane region" description="Helical" evidence="8">
    <location>
        <begin position="63"/>
        <end position="84"/>
    </location>
</feature>
<dbReference type="PROSITE" id="PS50850">
    <property type="entry name" value="MFS"/>
    <property type="match status" value="1"/>
</dbReference>
<feature type="transmembrane region" description="Helical" evidence="8">
    <location>
        <begin position="208"/>
        <end position="230"/>
    </location>
</feature>
<feature type="transmembrane region" description="Helical" evidence="8">
    <location>
        <begin position="32"/>
        <end position="51"/>
    </location>
</feature>
<dbReference type="EMBL" id="BONZ01000068">
    <property type="protein sequence ID" value="GIH18624.1"/>
    <property type="molecule type" value="Genomic_DNA"/>
</dbReference>
<organism evidence="10 11">
    <name type="scientific">Rugosimonospora africana</name>
    <dbReference type="NCBI Taxonomy" id="556532"/>
    <lineage>
        <taxon>Bacteria</taxon>
        <taxon>Bacillati</taxon>
        <taxon>Actinomycetota</taxon>
        <taxon>Actinomycetes</taxon>
        <taxon>Micromonosporales</taxon>
        <taxon>Micromonosporaceae</taxon>
        <taxon>Rugosimonospora</taxon>
    </lineage>
</organism>
<dbReference type="Gene3D" id="1.20.1250.20">
    <property type="entry name" value="MFS general substrate transporter like domains"/>
    <property type="match status" value="1"/>
</dbReference>
<evidence type="ECO:0000256" key="8">
    <source>
        <dbReference type="SAM" id="Phobius"/>
    </source>
</evidence>
<evidence type="ECO:0000313" key="11">
    <source>
        <dbReference type="Proteomes" id="UP000642748"/>
    </source>
</evidence>
<keyword evidence="3" id="KW-1003">Cell membrane</keyword>
<feature type="transmembrane region" description="Helical" evidence="8">
    <location>
        <begin position="295"/>
        <end position="315"/>
    </location>
</feature>
<dbReference type="InterPro" id="IPR036259">
    <property type="entry name" value="MFS_trans_sf"/>
</dbReference>
<evidence type="ECO:0000256" key="5">
    <source>
        <dbReference type="ARBA" id="ARBA00022989"/>
    </source>
</evidence>
<dbReference type="PANTHER" id="PTHR23513:SF11">
    <property type="entry name" value="STAPHYLOFERRIN A TRANSPORTER"/>
    <property type="match status" value="1"/>
</dbReference>
<comment type="subcellular location">
    <subcellularLocation>
        <location evidence="1">Cell membrane</location>
        <topology evidence="1">Multi-pass membrane protein</topology>
    </subcellularLocation>
</comment>
<proteinExistence type="predicted"/>
<keyword evidence="4 8" id="KW-0812">Transmembrane</keyword>
<protein>
    <submittedName>
        <fullName evidence="10">MFS transporter</fullName>
    </submittedName>
</protein>
<evidence type="ECO:0000256" key="4">
    <source>
        <dbReference type="ARBA" id="ARBA00022692"/>
    </source>
</evidence>
<dbReference type="InterPro" id="IPR010290">
    <property type="entry name" value="TM_effector"/>
</dbReference>
<keyword evidence="5 8" id="KW-1133">Transmembrane helix</keyword>
<comment type="caution">
    <text evidence="10">The sequence shown here is derived from an EMBL/GenBank/DDBJ whole genome shotgun (WGS) entry which is preliminary data.</text>
</comment>
<feature type="transmembrane region" description="Helical" evidence="8">
    <location>
        <begin position="270"/>
        <end position="289"/>
    </location>
</feature>
<keyword evidence="11" id="KW-1185">Reference proteome</keyword>
<accession>A0A8J3VU30</accession>